<reference evidence="1 2" key="1">
    <citation type="submission" date="2011-12" db="EMBL/GenBank/DDBJ databases">
        <title>The genome sequence of the flagella-specific Agrobacterium bacteriophage 7-7-1.</title>
        <authorList>
            <person name="Schmitt R."/>
            <person name="Van den Bossche A."/>
            <person name="Lavigne R."/>
            <person name="Kropinski A.M."/>
        </authorList>
    </citation>
    <scope>NUCLEOTIDE SEQUENCE [LARGE SCALE GENOMIC DNA]</scope>
</reference>
<dbReference type="GeneID" id="14012009"/>
<organism evidence="1 2">
    <name type="scientific">Agrobacterium phage 7-7-1</name>
    <dbReference type="NCBI Taxonomy" id="1161931"/>
    <lineage>
        <taxon>Viruses</taxon>
        <taxon>Duplodnaviria</taxon>
        <taxon>Heunggongvirae</taxon>
        <taxon>Uroviricota</taxon>
        <taxon>Caudoviricetes</taxon>
        <taxon>Schmittlotzvirus</taxon>
        <taxon>Schmittlotzvirus sv771</taxon>
    </lineage>
</organism>
<dbReference type="EMBL" id="JQ312117">
    <property type="protein sequence ID" value="AFH19754.1"/>
    <property type="molecule type" value="Genomic_DNA"/>
</dbReference>
<accession>J7FA66</accession>
<dbReference type="RefSeq" id="YP_007006512.1">
    <property type="nucleotide sequence ID" value="NC_019519.1"/>
</dbReference>
<dbReference type="Proteomes" id="UP000003754">
    <property type="component" value="Segment"/>
</dbReference>
<keyword evidence="2" id="KW-1185">Reference proteome</keyword>
<name>J7FA66_9CAUD</name>
<evidence type="ECO:0000313" key="2">
    <source>
        <dbReference type="Proteomes" id="UP000003754"/>
    </source>
</evidence>
<protein>
    <submittedName>
        <fullName evidence="1">Uncharacterized protein</fullName>
    </submittedName>
</protein>
<evidence type="ECO:0000313" key="1">
    <source>
        <dbReference type="EMBL" id="AFH19754.1"/>
    </source>
</evidence>
<gene>
    <name evidence="1" type="ORF">7-7-1_00056</name>
</gene>
<dbReference type="KEGG" id="vg:14012009"/>
<sequence length="63" mass="7175">MNITRAKIAQSMAAREYKAQLNTRFEWMGSSKFPSLIERAKIEQEAAALYARIARQAMGLEAR</sequence>
<proteinExistence type="predicted"/>